<evidence type="ECO:0008006" key="3">
    <source>
        <dbReference type="Google" id="ProtNLM"/>
    </source>
</evidence>
<dbReference type="EMBL" id="PKMI01000002">
    <property type="protein sequence ID" value="RBA21203.1"/>
    <property type="molecule type" value="Genomic_DNA"/>
</dbReference>
<accession>A0A365NK84</accession>
<name>A0A365NK84_GIBIN</name>
<comment type="caution">
    <text evidence="1">The sequence shown here is derived from an EMBL/GenBank/DDBJ whole genome shotgun (WGS) entry which is preliminary data.</text>
</comment>
<dbReference type="InterPro" id="IPR036928">
    <property type="entry name" value="AS_sf"/>
</dbReference>
<dbReference type="Proteomes" id="UP000251714">
    <property type="component" value="Unassembled WGS sequence"/>
</dbReference>
<organism evidence="1 2">
    <name type="scientific">Gibberella intermedia</name>
    <name type="common">Bulb rot disease fungus</name>
    <name type="synonym">Fusarium proliferatum</name>
    <dbReference type="NCBI Taxonomy" id="948311"/>
    <lineage>
        <taxon>Eukaryota</taxon>
        <taxon>Fungi</taxon>
        <taxon>Dikarya</taxon>
        <taxon>Ascomycota</taxon>
        <taxon>Pezizomycotina</taxon>
        <taxon>Sordariomycetes</taxon>
        <taxon>Hypocreomycetidae</taxon>
        <taxon>Hypocreales</taxon>
        <taxon>Nectriaceae</taxon>
        <taxon>Fusarium</taxon>
        <taxon>Fusarium fujikuroi species complex</taxon>
    </lineage>
</organism>
<evidence type="ECO:0000313" key="2">
    <source>
        <dbReference type="Proteomes" id="UP000251714"/>
    </source>
</evidence>
<sequence length="226" mass="26102">MKIIDAFIRDVETHLPATIIPLSIRSSWHQSHPPEASEDVEQYLYDVIRRTFYHQFYQSTTSFRQLYAETHDGQQPYVIPFVRQRWTLGASVSNVEHEEATRRLLLYRKWLHNQFFGDENFETFVILPVADVKPVYRDEKLESPETQSTCDQLFLPPILGSPDVVIPIGETPYHSKISNRTGYLPVLANLVAAPGRDHELLKAVDTILERSGRSQMVYTGSRIFVP</sequence>
<protein>
    <recommendedName>
        <fullName evidence="3">Amidase domain-containing protein</fullName>
    </recommendedName>
</protein>
<reference evidence="1 2" key="1">
    <citation type="submission" date="2017-12" db="EMBL/GenBank/DDBJ databases">
        <title>Genome sequence of the mycotoxigenic crop pathogen Fusarium proliferatum, strain ITEM 2341 from Date Palm.</title>
        <authorList>
            <person name="Almiman B.F."/>
            <person name="Shittu T.A."/>
            <person name="Muthumeenakshi S."/>
            <person name="Baroncelli R."/>
            <person name="Sreenivasaprasada S."/>
        </authorList>
    </citation>
    <scope>NUCLEOTIDE SEQUENCE [LARGE SCALE GENOMIC DNA]</scope>
    <source>
        <strain evidence="1 2">ITEM 2341</strain>
    </source>
</reference>
<dbReference type="SUPFAM" id="SSF75304">
    <property type="entry name" value="Amidase signature (AS) enzymes"/>
    <property type="match status" value="1"/>
</dbReference>
<dbReference type="AlphaFoldDB" id="A0A365NK84"/>
<dbReference type="Gene3D" id="3.90.1300.10">
    <property type="entry name" value="Amidase signature (AS) domain"/>
    <property type="match status" value="1"/>
</dbReference>
<evidence type="ECO:0000313" key="1">
    <source>
        <dbReference type="EMBL" id="RBA21203.1"/>
    </source>
</evidence>
<gene>
    <name evidence="1" type="ORF">FPRO05_07517</name>
</gene>
<proteinExistence type="predicted"/>